<protein>
    <submittedName>
        <fullName evidence="2">Uncharacterized protein</fullName>
    </submittedName>
</protein>
<keyword evidence="1" id="KW-0472">Membrane</keyword>
<accession>A0A9X3ZHL0</accession>
<reference evidence="2" key="1">
    <citation type="submission" date="2022-11" db="EMBL/GenBank/DDBJ databases">
        <title>Draft genome sequence of Hoeflea poritis E7-10 and Hoeflea prorocentri PM5-8, separated from scleractinian coral Porites lutea and marine dinoflagellate.</title>
        <authorList>
            <person name="Zhang G."/>
            <person name="Wei Q."/>
            <person name="Cai L."/>
        </authorList>
    </citation>
    <scope>NUCLEOTIDE SEQUENCE</scope>
    <source>
        <strain evidence="2">PM5-8</strain>
    </source>
</reference>
<dbReference type="EMBL" id="JAPJZI010000001">
    <property type="protein sequence ID" value="MDA5398786.1"/>
    <property type="molecule type" value="Genomic_DNA"/>
</dbReference>
<feature type="transmembrane region" description="Helical" evidence="1">
    <location>
        <begin position="48"/>
        <end position="70"/>
    </location>
</feature>
<keyword evidence="1" id="KW-0812">Transmembrane</keyword>
<sequence>MTQMSTSRSWRRRVLGNHKMAFIVLAVLTCVTPSVALAFFGEYWTPISLILLPVMFFPPFGLMVVLSFAAIRHYHPLMWVAFIPVATTMIALLWLDTPF</sequence>
<keyword evidence="3" id="KW-1185">Reference proteome</keyword>
<dbReference type="AlphaFoldDB" id="A0A9X3ZHL0"/>
<dbReference type="RefSeq" id="WP_267990190.1">
    <property type="nucleotide sequence ID" value="NZ_JAPJZI010000001.1"/>
</dbReference>
<name>A0A9X3ZHL0_9HYPH</name>
<dbReference type="Proteomes" id="UP001151234">
    <property type="component" value="Unassembled WGS sequence"/>
</dbReference>
<evidence type="ECO:0000313" key="3">
    <source>
        <dbReference type="Proteomes" id="UP001151234"/>
    </source>
</evidence>
<gene>
    <name evidence="2" type="ORF">OQ273_09420</name>
</gene>
<evidence type="ECO:0000313" key="2">
    <source>
        <dbReference type="EMBL" id="MDA5398786.1"/>
    </source>
</evidence>
<evidence type="ECO:0000256" key="1">
    <source>
        <dbReference type="SAM" id="Phobius"/>
    </source>
</evidence>
<feature type="transmembrane region" description="Helical" evidence="1">
    <location>
        <begin position="77"/>
        <end position="95"/>
    </location>
</feature>
<keyword evidence="1" id="KW-1133">Transmembrane helix</keyword>
<organism evidence="2 3">
    <name type="scientific">Hoeflea prorocentri</name>
    <dbReference type="NCBI Taxonomy" id="1922333"/>
    <lineage>
        <taxon>Bacteria</taxon>
        <taxon>Pseudomonadati</taxon>
        <taxon>Pseudomonadota</taxon>
        <taxon>Alphaproteobacteria</taxon>
        <taxon>Hyphomicrobiales</taxon>
        <taxon>Rhizobiaceae</taxon>
        <taxon>Hoeflea</taxon>
    </lineage>
</organism>
<proteinExistence type="predicted"/>
<comment type="caution">
    <text evidence="2">The sequence shown here is derived from an EMBL/GenBank/DDBJ whole genome shotgun (WGS) entry which is preliminary data.</text>
</comment>